<proteinExistence type="predicted"/>
<dbReference type="RefSeq" id="WP_116270798.1">
    <property type="nucleotide sequence ID" value="NZ_BGZJ01000002.1"/>
</dbReference>
<evidence type="ECO:0000313" key="2">
    <source>
        <dbReference type="EMBL" id="GBO94548.1"/>
    </source>
</evidence>
<dbReference type="PANTHER" id="PTHR43698:SF1">
    <property type="entry name" value="BLL4564 PROTEIN"/>
    <property type="match status" value="1"/>
</dbReference>
<organism evidence="2 3">
    <name type="scientific">Mesosutterella multiformis</name>
    <dbReference type="NCBI Taxonomy" id="2259133"/>
    <lineage>
        <taxon>Bacteria</taxon>
        <taxon>Pseudomonadati</taxon>
        <taxon>Pseudomonadota</taxon>
        <taxon>Betaproteobacteria</taxon>
        <taxon>Burkholderiales</taxon>
        <taxon>Sutterellaceae</taxon>
        <taxon>Mesosutterella</taxon>
    </lineage>
</organism>
<gene>
    <name evidence="2" type="ORF">MESMUL_19020</name>
</gene>
<evidence type="ECO:0000313" key="3">
    <source>
        <dbReference type="Proteomes" id="UP000266091"/>
    </source>
</evidence>
<dbReference type="PANTHER" id="PTHR43698">
    <property type="entry name" value="RIBD C-TERMINAL DOMAIN CONTAINING PROTEIN"/>
    <property type="match status" value="1"/>
</dbReference>
<dbReference type="CDD" id="cd02233">
    <property type="entry name" value="cupin_HNL-like"/>
    <property type="match status" value="1"/>
</dbReference>
<accession>A0A388SE32</accession>
<dbReference type="SUPFAM" id="SSF51182">
    <property type="entry name" value="RmlC-like cupins"/>
    <property type="match status" value="1"/>
</dbReference>
<evidence type="ECO:0000259" key="1">
    <source>
        <dbReference type="Pfam" id="PF07883"/>
    </source>
</evidence>
<dbReference type="InterPro" id="IPR011051">
    <property type="entry name" value="RmlC_Cupin_sf"/>
</dbReference>
<dbReference type="InterPro" id="IPR014710">
    <property type="entry name" value="RmlC-like_jellyroll"/>
</dbReference>
<dbReference type="EMBL" id="BGZJ01000002">
    <property type="protein sequence ID" value="GBO94548.1"/>
    <property type="molecule type" value="Genomic_DNA"/>
</dbReference>
<dbReference type="Gene3D" id="2.60.120.10">
    <property type="entry name" value="Jelly Rolls"/>
    <property type="match status" value="1"/>
</dbReference>
<dbReference type="AlphaFoldDB" id="A0A388SE32"/>
<sequence length="137" mass="15308">MAEEVKELSVFPMGEENPFGQYFTGKSYRKALSSEQVKVSNITFTPGCRNHWHIHHAETGGGQMLLVTAGRGWYQEWGKPARELKPGDVVNIPANVKHWHGAAKDSWFQHIGIGVPGTKTSTEWCEPVSDDDYAKLP</sequence>
<dbReference type="InterPro" id="IPR047263">
    <property type="entry name" value="HNL-like_cupin"/>
</dbReference>
<name>A0A388SE32_9BURK</name>
<reference evidence="2 3" key="1">
    <citation type="journal article" date="2018" name="Int. J. Syst. Evol. Microbiol.">
        <title>Mesosutterella multiformis gen. nov., sp. nov., a member of the family Sutterellaceae and Sutterella megalosphaeroides sp. nov., isolated from human faeces.</title>
        <authorList>
            <person name="Sakamoto M."/>
            <person name="Ikeyama N."/>
            <person name="Kunihiro T."/>
            <person name="Iino T."/>
            <person name="Yuki M."/>
            <person name="Ohkuma M."/>
        </authorList>
    </citation>
    <scope>NUCLEOTIDE SEQUENCE [LARGE SCALE GENOMIC DNA]</scope>
    <source>
        <strain evidence="2 3">4NBBH2</strain>
    </source>
</reference>
<dbReference type="Pfam" id="PF07883">
    <property type="entry name" value="Cupin_2"/>
    <property type="match status" value="1"/>
</dbReference>
<dbReference type="Proteomes" id="UP000266091">
    <property type="component" value="Unassembled WGS sequence"/>
</dbReference>
<dbReference type="OrthoDB" id="9802489at2"/>
<dbReference type="InterPro" id="IPR013096">
    <property type="entry name" value="Cupin_2"/>
</dbReference>
<feature type="domain" description="Cupin type-2" evidence="1">
    <location>
        <begin position="42"/>
        <end position="105"/>
    </location>
</feature>
<comment type="caution">
    <text evidence="2">The sequence shown here is derived from an EMBL/GenBank/DDBJ whole genome shotgun (WGS) entry which is preliminary data.</text>
</comment>
<protein>
    <recommendedName>
        <fullName evidence="1">Cupin type-2 domain-containing protein</fullName>
    </recommendedName>
</protein>
<keyword evidence="3" id="KW-1185">Reference proteome</keyword>
<accession>A0A401LIA5</accession>